<name>A0A3E1NK68_9BACT</name>
<keyword evidence="4" id="KW-0472">Membrane</keyword>
<comment type="caution">
    <text evidence="8">The sequence shown here is derived from an EMBL/GenBank/DDBJ whole genome shotgun (WGS) entry which is preliminary data.</text>
</comment>
<dbReference type="Gene3D" id="1.25.40.390">
    <property type="match status" value="1"/>
</dbReference>
<evidence type="ECO:0000256" key="3">
    <source>
        <dbReference type="ARBA" id="ARBA00022729"/>
    </source>
</evidence>
<dbReference type="InterPro" id="IPR012944">
    <property type="entry name" value="SusD_RagB_dom"/>
</dbReference>
<dbReference type="SUPFAM" id="SSF48452">
    <property type="entry name" value="TPR-like"/>
    <property type="match status" value="1"/>
</dbReference>
<evidence type="ECO:0000256" key="5">
    <source>
        <dbReference type="ARBA" id="ARBA00023237"/>
    </source>
</evidence>
<keyword evidence="9" id="KW-1185">Reference proteome</keyword>
<dbReference type="AlphaFoldDB" id="A0A3E1NK68"/>
<evidence type="ECO:0000313" key="9">
    <source>
        <dbReference type="Proteomes" id="UP000261284"/>
    </source>
</evidence>
<dbReference type="PROSITE" id="PS51257">
    <property type="entry name" value="PROKAR_LIPOPROTEIN"/>
    <property type="match status" value="1"/>
</dbReference>
<protein>
    <submittedName>
        <fullName evidence="8">RagB/SusD family nutrient uptake outer membrane protein</fullName>
    </submittedName>
</protein>
<organism evidence="8 9">
    <name type="scientific">Deminuibacter soli</name>
    <dbReference type="NCBI Taxonomy" id="2291815"/>
    <lineage>
        <taxon>Bacteria</taxon>
        <taxon>Pseudomonadati</taxon>
        <taxon>Bacteroidota</taxon>
        <taxon>Chitinophagia</taxon>
        <taxon>Chitinophagales</taxon>
        <taxon>Chitinophagaceae</taxon>
        <taxon>Deminuibacter</taxon>
    </lineage>
</organism>
<dbReference type="Pfam" id="PF07980">
    <property type="entry name" value="SusD_RagB"/>
    <property type="match status" value="1"/>
</dbReference>
<evidence type="ECO:0000256" key="2">
    <source>
        <dbReference type="ARBA" id="ARBA00006275"/>
    </source>
</evidence>
<dbReference type="GO" id="GO:0009279">
    <property type="term" value="C:cell outer membrane"/>
    <property type="evidence" value="ECO:0007669"/>
    <property type="project" value="UniProtKB-SubCell"/>
</dbReference>
<sequence length="601" mass="66957">MYRKIVYLLIAAVGVAAGCTKDPAAVTRNDAYASNNYPTSLPNLFATLVPAYGNWRSAELQGFELLCKDFAALEHATELAYGGDPSWTELTVNNLSTNNSYANDLWVGLYRGVKSTEVFFDRADFYEKNYASATEKDAISQMRGEAHFLRALYYFYLETFYGESYISGGQGGDKKGVPIITKVAPDLGTTQVKRNSVKEVWDFIIAELQLSAQQLKGVQWGGNDKGRATEWAAKALLGKAYVFTGDYASAKPILQDIINNSGKQLMPFSKYKDAFNGNSANEYNEESLFEINVDRNALGGYGIFSFPNNLTTSQGLIWSPCIIGDDGTEDNGAGLGYCNEFFNDKNLQRFGFNLPIYTTVANPDFDAGKKGSPKNLPKILDPAYRAQSLAFRSNQTVDPRLYVNAMQPWIDSGSNDGSTWRPICKFIGIGSGQRANFHGWSFKKFVTYDNTIFNRQAAADAANYYLLRLADIYLLYAETLINTGDAAQGLEYINKVKRRAYNYPVNGASPVDYTSLSDKTMAQDATLANNPLRYERWAELFNEGQWWFDVCRWKLGSSEAKYYATSLVGGAINWNDSKSYVWPVPINEINTNSNMTQSSGY</sequence>
<dbReference type="RefSeq" id="WP_116847460.1">
    <property type="nucleotide sequence ID" value="NZ_QTJU01000003.1"/>
</dbReference>
<dbReference type="Proteomes" id="UP000261284">
    <property type="component" value="Unassembled WGS sequence"/>
</dbReference>
<comment type="subcellular location">
    <subcellularLocation>
        <location evidence="1">Cell outer membrane</location>
    </subcellularLocation>
</comment>
<reference evidence="8 9" key="1">
    <citation type="submission" date="2018-08" db="EMBL/GenBank/DDBJ databases">
        <title>Chitinophagaceae sp. K23C18032701, a novel bacterium isolated from forest soil.</title>
        <authorList>
            <person name="Wang C."/>
        </authorList>
    </citation>
    <scope>NUCLEOTIDE SEQUENCE [LARGE SCALE GENOMIC DNA]</scope>
    <source>
        <strain evidence="8 9">K23C18032701</strain>
    </source>
</reference>
<evidence type="ECO:0000313" key="8">
    <source>
        <dbReference type="EMBL" id="RFM28214.1"/>
    </source>
</evidence>
<accession>A0A3E1NK68</accession>
<keyword evidence="3" id="KW-0732">Signal</keyword>
<evidence type="ECO:0000256" key="4">
    <source>
        <dbReference type="ARBA" id="ARBA00023136"/>
    </source>
</evidence>
<dbReference type="OrthoDB" id="973538at2"/>
<comment type="similarity">
    <text evidence="2">Belongs to the SusD family.</text>
</comment>
<dbReference type="InterPro" id="IPR033985">
    <property type="entry name" value="SusD-like_N"/>
</dbReference>
<dbReference type="Pfam" id="PF14322">
    <property type="entry name" value="SusD-like_3"/>
    <property type="match status" value="1"/>
</dbReference>
<evidence type="ECO:0000259" key="6">
    <source>
        <dbReference type="Pfam" id="PF07980"/>
    </source>
</evidence>
<dbReference type="InterPro" id="IPR011990">
    <property type="entry name" value="TPR-like_helical_dom_sf"/>
</dbReference>
<keyword evidence="5" id="KW-0998">Cell outer membrane</keyword>
<feature type="domain" description="SusD-like N-terminal" evidence="7">
    <location>
        <begin position="83"/>
        <end position="241"/>
    </location>
</feature>
<gene>
    <name evidence="8" type="ORF">DXN05_11885</name>
</gene>
<dbReference type="EMBL" id="QTJU01000003">
    <property type="protein sequence ID" value="RFM28214.1"/>
    <property type="molecule type" value="Genomic_DNA"/>
</dbReference>
<evidence type="ECO:0000256" key="1">
    <source>
        <dbReference type="ARBA" id="ARBA00004442"/>
    </source>
</evidence>
<proteinExistence type="inferred from homology"/>
<evidence type="ECO:0000259" key="7">
    <source>
        <dbReference type="Pfam" id="PF14322"/>
    </source>
</evidence>
<feature type="domain" description="RagB/SusD" evidence="6">
    <location>
        <begin position="391"/>
        <end position="601"/>
    </location>
</feature>